<comment type="caution">
    <text evidence="17">The sequence shown here is derived from an EMBL/GenBank/DDBJ whole genome shotgun (WGS) entry which is preliminary data.</text>
</comment>
<dbReference type="InterPro" id="IPR006121">
    <property type="entry name" value="HMA_dom"/>
</dbReference>
<accession>A0ABV3TV69</accession>
<evidence type="ECO:0000259" key="16">
    <source>
        <dbReference type="PROSITE" id="PS50846"/>
    </source>
</evidence>
<dbReference type="InterPro" id="IPR036163">
    <property type="entry name" value="HMA_dom_sf"/>
</dbReference>
<dbReference type="Gene3D" id="3.40.1110.10">
    <property type="entry name" value="Calcium-transporting ATPase, cytoplasmic domain N"/>
    <property type="match status" value="1"/>
</dbReference>
<dbReference type="NCBIfam" id="TIGR01525">
    <property type="entry name" value="ATPase-IB_hvy"/>
    <property type="match status" value="1"/>
</dbReference>
<dbReference type="EMBL" id="JBFRYB010000001">
    <property type="protein sequence ID" value="MEX1665453.1"/>
    <property type="molecule type" value="Genomic_DNA"/>
</dbReference>
<keyword evidence="6 15" id="KW-0812">Transmembrane</keyword>
<feature type="transmembrane region" description="Helical" evidence="15">
    <location>
        <begin position="460"/>
        <end position="484"/>
    </location>
</feature>
<evidence type="ECO:0000256" key="9">
    <source>
        <dbReference type="ARBA" id="ARBA00022840"/>
    </source>
</evidence>
<dbReference type="NCBIfam" id="TIGR01511">
    <property type="entry name" value="ATPase-IB1_Cu"/>
    <property type="match status" value="1"/>
</dbReference>
<evidence type="ECO:0000256" key="4">
    <source>
        <dbReference type="ARBA" id="ARBA00022475"/>
    </source>
</evidence>
<dbReference type="Gene3D" id="3.30.70.100">
    <property type="match status" value="1"/>
</dbReference>
<keyword evidence="4 15" id="KW-1003">Cell membrane</keyword>
<dbReference type="SUPFAM" id="SSF81653">
    <property type="entry name" value="Calcium ATPase, transduction domain A"/>
    <property type="match status" value="1"/>
</dbReference>
<dbReference type="InterPro" id="IPR059000">
    <property type="entry name" value="ATPase_P-type_domA"/>
</dbReference>
<evidence type="ECO:0000256" key="10">
    <source>
        <dbReference type="ARBA" id="ARBA00022842"/>
    </source>
</evidence>
<keyword evidence="3" id="KW-0813">Transport</keyword>
<reference evidence="17 18" key="1">
    <citation type="journal article" date="2011" name="Int. J. Syst. Evol. Microbiol.">
        <title>Zhongshania antarctica gen. nov., sp. nov. and Zhongshania guokunii sp. nov., gammaproteobacteria respectively isolated from coastal attached (fast) ice and surface seawater of the Antarctic.</title>
        <authorList>
            <person name="Li H.J."/>
            <person name="Zhang X.Y."/>
            <person name="Chen C.X."/>
            <person name="Zhang Y.J."/>
            <person name="Gao Z.M."/>
            <person name="Yu Y."/>
            <person name="Chen X.L."/>
            <person name="Chen B."/>
            <person name="Zhang Y.Z."/>
        </authorList>
    </citation>
    <scope>NUCLEOTIDE SEQUENCE [LARGE SCALE GENOMIC DNA]</scope>
    <source>
        <strain evidence="17 18">R06B22</strain>
    </source>
</reference>
<keyword evidence="7 15" id="KW-0479">Metal-binding</keyword>
<keyword evidence="18" id="KW-1185">Reference proteome</keyword>
<dbReference type="NCBIfam" id="TIGR01494">
    <property type="entry name" value="ATPase_P-type"/>
    <property type="match status" value="1"/>
</dbReference>
<feature type="transmembrane region" description="Helical" evidence="15">
    <location>
        <begin position="762"/>
        <end position="778"/>
    </location>
</feature>
<dbReference type="PRINTS" id="PR00119">
    <property type="entry name" value="CATATPASE"/>
</dbReference>
<evidence type="ECO:0000256" key="3">
    <source>
        <dbReference type="ARBA" id="ARBA00022448"/>
    </source>
</evidence>
<dbReference type="RefSeq" id="WP_368375556.1">
    <property type="nucleotide sequence ID" value="NZ_JBFRYB010000001.1"/>
</dbReference>
<dbReference type="InterPro" id="IPR023214">
    <property type="entry name" value="HAD_sf"/>
</dbReference>
<evidence type="ECO:0000256" key="5">
    <source>
        <dbReference type="ARBA" id="ARBA00022553"/>
    </source>
</evidence>
<keyword evidence="9 15" id="KW-0067">ATP-binding</keyword>
<protein>
    <submittedName>
        <fullName evidence="17">Heavy metal translocating P-type ATPase</fullName>
    </submittedName>
</protein>
<proteinExistence type="inferred from homology"/>
<dbReference type="InterPro" id="IPR021993">
    <property type="entry name" value="ATPase-cat-bd"/>
</dbReference>
<dbReference type="PANTHER" id="PTHR43520">
    <property type="entry name" value="ATP7, ISOFORM B"/>
    <property type="match status" value="1"/>
</dbReference>
<keyword evidence="5" id="KW-0597">Phosphoprotein</keyword>
<dbReference type="InterPro" id="IPR017969">
    <property type="entry name" value="Heavy-metal-associated_CS"/>
</dbReference>
<dbReference type="SUPFAM" id="SSF81665">
    <property type="entry name" value="Calcium ATPase, transmembrane domain M"/>
    <property type="match status" value="1"/>
</dbReference>
<feature type="domain" description="HMA" evidence="16">
    <location>
        <begin position="101"/>
        <end position="167"/>
    </location>
</feature>
<dbReference type="CDD" id="cd00371">
    <property type="entry name" value="HMA"/>
    <property type="match status" value="1"/>
</dbReference>
<evidence type="ECO:0000256" key="15">
    <source>
        <dbReference type="RuleBase" id="RU362081"/>
    </source>
</evidence>
<name>A0ABV3TV69_9GAMM</name>
<dbReference type="PROSITE" id="PS50846">
    <property type="entry name" value="HMA_2"/>
    <property type="match status" value="1"/>
</dbReference>
<evidence type="ECO:0000313" key="17">
    <source>
        <dbReference type="EMBL" id="MEX1665453.1"/>
    </source>
</evidence>
<evidence type="ECO:0000256" key="2">
    <source>
        <dbReference type="ARBA" id="ARBA00006024"/>
    </source>
</evidence>
<dbReference type="Pfam" id="PF00403">
    <property type="entry name" value="HMA"/>
    <property type="match status" value="1"/>
</dbReference>
<keyword evidence="11" id="KW-1278">Translocase</keyword>
<dbReference type="PROSITE" id="PS00154">
    <property type="entry name" value="ATPASE_E1_E2"/>
    <property type="match status" value="1"/>
</dbReference>
<keyword evidence="14 15" id="KW-0472">Membrane</keyword>
<sequence length="831" mass="90130">MSKPLFHESDKVDKYCYHCGENVPASLTLSIEIEGKQRAMCCRGCLAVAQCILGSGLNDYYRFRSDNPATPDSRDEDYSLYDNPGVLADFSHALDDSGTRQESRLSVAGLHCAACAWLIENRLQRLPGIESVSVHLQNALVTIRWRRDEIKMSEIMIAIHQLGYQALPYSPANRDQHLQEELDGLLRRLGLAGIGMMQVGMVAIGLYAGDFQGMDDTTRNLLRYFSLAVATPVLLYSAQPFFRGAWRSLKAGQPGMDVPVSLALVAAFTASVLATLQQQEHVYFDTVSMFTFFLLLSRYLQAKVRQTQTSNTVLLPLAARKITQAGDNSYQWLPLKDLQRGDIISVVPGETIPIDGRVLRGQSSVETSAFNGEFLPVQVAIGSTVLAGSGNIDGSLDIEVTATASQSSIVQMEALLEQAHAAKPKFAQLADRLASHFVSAVILLALASYLYWLQHSPEQAFIIALSVLVVSCPCALSLATPTTFTAAVSSLRRDGIVLRSTQTLEALHKVDRVIFDKTGTLTLGKPHIQSSHYYQDNHEQIMRIAAALEQHSNHPVAEAFRRPSNIDLPEVHKLSIYAGEGIAANIDGESYRIGQGGFCIPLADLPSLEQEANNTEVYLVSSKGPLARFILEDSLRPEAAALVSEIRDQGIAITILSGDKNQAVAKIANTLNIPDYHGEFSAAAKLEAIHRYQAAGERVLMVGDGINDAPILSAADMSIAMSSASALTRNQADVSLLDNSLSAVSTLFATAKRSRRLLKENIGWALLYNLTSLPLAAVGLVPPWLAAIGMSTSSLVVVLNALRIKGKANLSDSKKLPIQAPVKTSVENAHG</sequence>
<evidence type="ECO:0000256" key="14">
    <source>
        <dbReference type="ARBA" id="ARBA00023136"/>
    </source>
</evidence>
<organism evidence="17 18">
    <name type="scientific">Zhongshania arctica</name>
    <dbReference type="NCBI Taxonomy" id="3238302"/>
    <lineage>
        <taxon>Bacteria</taxon>
        <taxon>Pseudomonadati</taxon>
        <taxon>Pseudomonadota</taxon>
        <taxon>Gammaproteobacteria</taxon>
        <taxon>Cellvibrionales</taxon>
        <taxon>Spongiibacteraceae</taxon>
        <taxon>Zhongshania</taxon>
    </lineage>
</organism>
<evidence type="ECO:0000313" key="18">
    <source>
        <dbReference type="Proteomes" id="UP001557484"/>
    </source>
</evidence>
<dbReference type="Proteomes" id="UP001557484">
    <property type="component" value="Unassembled WGS sequence"/>
</dbReference>
<comment type="similarity">
    <text evidence="2 15">Belongs to the cation transport ATPase (P-type) (TC 3.A.3) family. Type IB subfamily.</text>
</comment>
<evidence type="ECO:0000256" key="1">
    <source>
        <dbReference type="ARBA" id="ARBA00004651"/>
    </source>
</evidence>
<dbReference type="PROSITE" id="PS01047">
    <property type="entry name" value="HMA_1"/>
    <property type="match status" value="1"/>
</dbReference>
<dbReference type="InterPro" id="IPR008250">
    <property type="entry name" value="ATPase_P-typ_transduc_dom_A_sf"/>
</dbReference>
<dbReference type="PANTHER" id="PTHR43520:SF5">
    <property type="entry name" value="CATION-TRANSPORTING P-TYPE ATPASE-RELATED"/>
    <property type="match status" value="1"/>
</dbReference>
<feature type="transmembrane region" description="Helical" evidence="15">
    <location>
        <begin position="221"/>
        <end position="238"/>
    </location>
</feature>
<dbReference type="InterPro" id="IPR023298">
    <property type="entry name" value="ATPase_P-typ_TM_dom_sf"/>
</dbReference>
<keyword evidence="8 15" id="KW-0547">Nucleotide-binding</keyword>
<evidence type="ECO:0000256" key="7">
    <source>
        <dbReference type="ARBA" id="ARBA00022723"/>
    </source>
</evidence>
<keyword evidence="12 15" id="KW-1133">Transmembrane helix</keyword>
<dbReference type="NCBIfam" id="TIGR01512">
    <property type="entry name" value="ATPase-IB2_Cd"/>
    <property type="match status" value="1"/>
</dbReference>
<dbReference type="Gene3D" id="3.40.50.1000">
    <property type="entry name" value="HAD superfamily/HAD-like"/>
    <property type="match status" value="1"/>
</dbReference>
<dbReference type="PROSITE" id="PS01229">
    <property type="entry name" value="COF_2"/>
    <property type="match status" value="1"/>
</dbReference>
<keyword evidence="10" id="KW-0460">Magnesium</keyword>
<evidence type="ECO:0000256" key="11">
    <source>
        <dbReference type="ARBA" id="ARBA00022967"/>
    </source>
</evidence>
<evidence type="ECO:0000256" key="13">
    <source>
        <dbReference type="ARBA" id="ARBA00023065"/>
    </source>
</evidence>
<dbReference type="InterPro" id="IPR027256">
    <property type="entry name" value="P-typ_ATPase_IB"/>
</dbReference>
<dbReference type="InterPro" id="IPR018303">
    <property type="entry name" value="ATPase_P-typ_P_site"/>
</dbReference>
<feature type="transmembrane region" description="Helical" evidence="15">
    <location>
        <begin position="258"/>
        <end position="276"/>
    </location>
</feature>
<dbReference type="Pfam" id="PF00702">
    <property type="entry name" value="Hydrolase"/>
    <property type="match status" value="1"/>
</dbReference>
<evidence type="ECO:0000256" key="8">
    <source>
        <dbReference type="ARBA" id="ARBA00022741"/>
    </source>
</evidence>
<dbReference type="Pfam" id="PF12156">
    <property type="entry name" value="ATPase-cat_bd"/>
    <property type="match status" value="1"/>
</dbReference>
<evidence type="ECO:0000256" key="6">
    <source>
        <dbReference type="ARBA" id="ARBA00022692"/>
    </source>
</evidence>
<dbReference type="Pfam" id="PF00122">
    <property type="entry name" value="E1-E2_ATPase"/>
    <property type="match status" value="1"/>
</dbReference>
<dbReference type="Gene3D" id="2.70.150.10">
    <property type="entry name" value="Calcium-transporting ATPase, cytoplasmic transduction domain A"/>
    <property type="match status" value="1"/>
</dbReference>
<feature type="transmembrane region" description="Helical" evidence="15">
    <location>
        <begin position="784"/>
        <end position="802"/>
    </location>
</feature>
<gene>
    <name evidence="17" type="ORF">AB4875_08115</name>
</gene>
<evidence type="ECO:0000256" key="12">
    <source>
        <dbReference type="ARBA" id="ARBA00022989"/>
    </source>
</evidence>
<dbReference type="SUPFAM" id="SSF55008">
    <property type="entry name" value="HMA, heavy metal-associated domain"/>
    <property type="match status" value="1"/>
</dbReference>
<dbReference type="InterPro" id="IPR023299">
    <property type="entry name" value="ATPase_P-typ_cyto_dom_N"/>
</dbReference>
<dbReference type="InterPro" id="IPR036412">
    <property type="entry name" value="HAD-like_sf"/>
</dbReference>
<keyword evidence="13" id="KW-0406">Ion transport</keyword>
<feature type="transmembrane region" description="Helical" evidence="15">
    <location>
        <begin position="433"/>
        <end position="454"/>
    </location>
</feature>
<feature type="transmembrane region" description="Helical" evidence="15">
    <location>
        <begin position="189"/>
        <end position="209"/>
    </location>
</feature>
<dbReference type="SUPFAM" id="SSF56784">
    <property type="entry name" value="HAD-like"/>
    <property type="match status" value="1"/>
</dbReference>
<dbReference type="CDD" id="cd02079">
    <property type="entry name" value="P-type_ATPase_HM"/>
    <property type="match status" value="1"/>
</dbReference>
<comment type="subcellular location">
    <subcellularLocation>
        <location evidence="1">Cell membrane</location>
        <topology evidence="1">Multi-pass membrane protein</topology>
    </subcellularLocation>
</comment>
<dbReference type="InterPro" id="IPR001757">
    <property type="entry name" value="P_typ_ATPase"/>
</dbReference>